<comment type="caution">
    <text evidence="2">The sequence shown here is derived from an EMBL/GenBank/DDBJ whole genome shotgun (WGS) entry which is preliminary data.</text>
</comment>
<reference evidence="2 3" key="1">
    <citation type="submission" date="2018-04" db="EMBL/GenBank/DDBJ databases">
        <title>Novel Campyloabacter and Helicobacter Species and Strains.</title>
        <authorList>
            <person name="Mannion A.J."/>
            <person name="Shen Z."/>
            <person name="Fox J.G."/>
        </authorList>
    </citation>
    <scope>NUCLEOTIDE SEQUENCE [LARGE SCALE GENOMIC DNA]</scope>
    <source>
        <strain evidence="2 3">MIT 17-337</strain>
    </source>
</reference>
<name>A0A3D8IKP2_9HELI</name>
<dbReference type="Pfam" id="PF04956">
    <property type="entry name" value="TrbC"/>
    <property type="match status" value="1"/>
</dbReference>
<keyword evidence="1" id="KW-0812">Transmembrane</keyword>
<keyword evidence="3" id="KW-1185">Reference proteome</keyword>
<dbReference type="AlphaFoldDB" id="A0A3D8IKP2"/>
<organism evidence="2 3">
    <name type="scientific">Helicobacter didelphidarum</name>
    <dbReference type="NCBI Taxonomy" id="2040648"/>
    <lineage>
        <taxon>Bacteria</taxon>
        <taxon>Pseudomonadati</taxon>
        <taxon>Campylobacterota</taxon>
        <taxon>Epsilonproteobacteria</taxon>
        <taxon>Campylobacterales</taxon>
        <taxon>Helicobacteraceae</taxon>
        <taxon>Helicobacter</taxon>
    </lineage>
</organism>
<dbReference type="InterPro" id="IPR007039">
    <property type="entry name" value="TrbC/VirB2"/>
</dbReference>
<keyword evidence="1" id="KW-1133">Transmembrane helix</keyword>
<accession>A0A3D8IKP2</accession>
<feature type="transmembrane region" description="Helical" evidence="1">
    <location>
        <begin position="97"/>
        <end position="119"/>
    </location>
</feature>
<protein>
    <submittedName>
        <fullName evidence="2">Uncharacterized protein</fullName>
    </submittedName>
</protein>
<gene>
    <name evidence="2" type="ORF">CQA53_05660</name>
</gene>
<dbReference type="OrthoDB" id="5329997at2"/>
<dbReference type="EMBL" id="NXLQ01000010">
    <property type="protein sequence ID" value="RDU65779.1"/>
    <property type="molecule type" value="Genomic_DNA"/>
</dbReference>
<sequence length="120" mass="13235">MLKNTTTIQSQRNTMTKRFKKLSVLQIMFVCFLALQCFAFADFSNLGNQVQRELKSTAATVMSVLNTVIASVGIIYVIIVGFIFIFKPDTFKENAKVLIGALVALGALYGITHMGMSAFL</sequence>
<proteinExistence type="predicted"/>
<feature type="transmembrane region" description="Helical" evidence="1">
    <location>
        <begin position="21"/>
        <end position="41"/>
    </location>
</feature>
<evidence type="ECO:0000313" key="2">
    <source>
        <dbReference type="EMBL" id="RDU65779.1"/>
    </source>
</evidence>
<dbReference type="Proteomes" id="UP000256379">
    <property type="component" value="Unassembled WGS sequence"/>
</dbReference>
<feature type="transmembrane region" description="Helical" evidence="1">
    <location>
        <begin position="61"/>
        <end position="85"/>
    </location>
</feature>
<evidence type="ECO:0000313" key="3">
    <source>
        <dbReference type="Proteomes" id="UP000256379"/>
    </source>
</evidence>
<keyword evidence="1" id="KW-0472">Membrane</keyword>
<evidence type="ECO:0000256" key="1">
    <source>
        <dbReference type="SAM" id="Phobius"/>
    </source>
</evidence>